<proteinExistence type="predicted"/>
<dbReference type="Pfam" id="PF15024">
    <property type="entry name" value="Glyco_transf_18"/>
    <property type="match status" value="1"/>
</dbReference>
<dbReference type="EMBL" id="JAWWNJ010000034">
    <property type="protein sequence ID" value="KAK7024998.1"/>
    <property type="molecule type" value="Genomic_DNA"/>
</dbReference>
<feature type="domain" description="Glycosyltransferase family 18 catalytic" evidence="1">
    <location>
        <begin position="267"/>
        <end position="381"/>
    </location>
</feature>
<gene>
    <name evidence="2" type="ORF">R3P38DRAFT_2401543</name>
</gene>
<feature type="non-terminal residue" evidence="2">
    <location>
        <position position="1"/>
    </location>
</feature>
<evidence type="ECO:0000313" key="3">
    <source>
        <dbReference type="Proteomes" id="UP001362999"/>
    </source>
</evidence>
<protein>
    <recommendedName>
        <fullName evidence="1">Glycosyltransferase family 18 catalytic domain-containing protein</fullName>
    </recommendedName>
</protein>
<organism evidence="2 3">
    <name type="scientific">Favolaschia claudopus</name>
    <dbReference type="NCBI Taxonomy" id="2862362"/>
    <lineage>
        <taxon>Eukaryota</taxon>
        <taxon>Fungi</taxon>
        <taxon>Dikarya</taxon>
        <taxon>Basidiomycota</taxon>
        <taxon>Agaricomycotina</taxon>
        <taxon>Agaricomycetes</taxon>
        <taxon>Agaricomycetidae</taxon>
        <taxon>Agaricales</taxon>
        <taxon>Marasmiineae</taxon>
        <taxon>Mycenaceae</taxon>
        <taxon>Favolaschia</taxon>
    </lineage>
</organism>
<sequence length="396" mass="44701">FDIFAPNDVYTSSNYTWITRNQRAIHALLRCIELGDCGRNQRKVVLISSHDFISPLQGGYIGGEAVWAMSTLQALENLGYTPLFASSIEAALNIHTLFGNLIKVVLATPEQIHYCHHHAPCIKTLENPAGIPSWKFLSQHFWVAGADINPLGPKWTLSPEDYHASTTYLGYSIEPQCAKHPFIPFSQRTSKQVYILAKFLKFFHPASSPAWSSEIFDAAADETGVRFIMAARHLPEETEEQKARSRQSVAKSIENVSAGRLRGEVPTQEQFYGMLGRSVALVGMGNPVLSPTPYDALCIGVPFINPILQWDRANPSDRTKWRTQHDALKDLSAPYVYHVRVGDRDGFVSAIRAAKENPIESYVPERMKMKSVEERMRKIVEWDWKKEAEMVVRARE</sequence>
<evidence type="ECO:0000313" key="2">
    <source>
        <dbReference type="EMBL" id="KAK7024998.1"/>
    </source>
</evidence>
<reference evidence="2 3" key="1">
    <citation type="journal article" date="2024" name="J Genomics">
        <title>Draft genome sequencing and assembly of Favolaschia claudopus CIRM-BRFM 2984 isolated from oak limbs.</title>
        <authorList>
            <person name="Navarro D."/>
            <person name="Drula E."/>
            <person name="Chaduli D."/>
            <person name="Cazenave R."/>
            <person name="Ahrendt S."/>
            <person name="Wang J."/>
            <person name="Lipzen A."/>
            <person name="Daum C."/>
            <person name="Barry K."/>
            <person name="Grigoriev I.V."/>
            <person name="Favel A."/>
            <person name="Rosso M.N."/>
            <person name="Martin F."/>
        </authorList>
    </citation>
    <scope>NUCLEOTIDE SEQUENCE [LARGE SCALE GENOMIC DNA]</scope>
    <source>
        <strain evidence="2 3">CIRM-BRFM 2984</strain>
    </source>
</reference>
<accession>A0AAW0BFP9</accession>
<dbReference type="AlphaFoldDB" id="A0AAW0BFP9"/>
<dbReference type="GO" id="GO:0030144">
    <property type="term" value="F:alpha-1,6-mannosylglycoprotein 6-beta-N-acetylglucosaminyltransferase activity"/>
    <property type="evidence" value="ECO:0007669"/>
    <property type="project" value="InterPro"/>
</dbReference>
<comment type="caution">
    <text evidence="2">The sequence shown here is derived from an EMBL/GenBank/DDBJ whole genome shotgun (WGS) entry which is preliminary data.</text>
</comment>
<dbReference type="Proteomes" id="UP001362999">
    <property type="component" value="Unassembled WGS sequence"/>
</dbReference>
<name>A0AAW0BFP9_9AGAR</name>
<dbReference type="InterPro" id="IPR026116">
    <property type="entry name" value="GT18_cat"/>
</dbReference>
<keyword evidence="3" id="KW-1185">Reference proteome</keyword>
<evidence type="ECO:0000259" key="1">
    <source>
        <dbReference type="Pfam" id="PF15024"/>
    </source>
</evidence>
<feature type="non-terminal residue" evidence="2">
    <location>
        <position position="396"/>
    </location>
</feature>